<feature type="transmembrane region" description="Helical" evidence="7">
    <location>
        <begin position="167"/>
        <end position="190"/>
    </location>
</feature>
<comment type="subcellular location">
    <subcellularLocation>
        <location evidence="1">Cell membrane</location>
        <topology evidence="1">Multi-pass membrane protein</topology>
    </subcellularLocation>
</comment>
<evidence type="ECO:0000259" key="9">
    <source>
        <dbReference type="Pfam" id="PF06750"/>
    </source>
</evidence>
<feature type="transmembrane region" description="Helical" evidence="7">
    <location>
        <begin position="114"/>
        <end position="134"/>
    </location>
</feature>
<comment type="similarity">
    <text evidence="2">Belongs to the peptidase A24 family.</text>
</comment>
<dbReference type="PANTHER" id="PTHR30487:SF0">
    <property type="entry name" value="PREPILIN LEADER PEPTIDASE_N-METHYLTRANSFERASE-RELATED"/>
    <property type="match status" value="1"/>
</dbReference>
<proteinExistence type="inferred from homology"/>
<dbReference type="InterPro" id="IPR050882">
    <property type="entry name" value="Prepilin_peptidase/N-MTase"/>
</dbReference>
<dbReference type="Gene3D" id="1.20.120.1220">
    <property type="match status" value="1"/>
</dbReference>
<evidence type="ECO:0000256" key="3">
    <source>
        <dbReference type="ARBA" id="ARBA00022475"/>
    </source>
</evidence>
<protein>
    <submittedName>
        <fullName evidence="10">Bacterial peptidase A24, N-terminal domain protein</fullName>
        <ecNumber evidence="10">3.4.23.43</ecNumber>
    </submittedName>
</protein>
<gene>
    <name evidence="10" type="primary">comC</name>
    <name evidence="10" type="ORF">HMPREF0556_12240</name>
</gene>
<evidence type="ECO:0000313" key="10">
    <source>
        <dbReference type="EMBL" id="EFI83555.1"/>
    </source>
</evidence>
<feature type="transmembrane region" description="Helical" evidence="7">
    <location>
        <begin position="141"/>
        <end position="161"/>
    </location>
</feature>
<feature type="domain" description="Prepilin type IV endopeptidase peptidase" evidence="8">
    <location>
        <begin position="118"/>
        <end position="215"/>
    </location>
</feature>
<feature type="transmembrane region" description="Helical" evidence="7">
    <location>
        <begin position="202"/>
        <end position="222"/>
    </location>
</feature>
<comment type="caution">
    <text evidence="10">The sequence shown here is derived from an EMBL/GenBank/DDBJ whole genome shotgun (WGS) entry which is preliminary data.</text>
</comment>
<sequence length="247" mass="29258">MQLKSIPATIQIKGKMPMLFFWLFVYSAIATSFVLFLAEHFFEWQKHLWRKSKCDHCGSMLHWTQLIPIFSFLRQRGKAICCHNRLRLHYVVLEVVSPLFICLLYVKYNFSISFFYYLLLFIFLLFFTVTDYLYMYIPLRYLYFLLVILFIWNLTNWPFYQSLLLCSIFYACLYLLFHQGIGSGDIQLLIIYSAALGWRQGYILFTGAVIIGLISLLLLVKFKKISNSAKAPFVPFIFISYMGIILF</sequence>
<keyword evidence="11" id="KW-1185">Reference proteome</keyword>
<dbReference type="PANTHER" id="PTHR30487">
    <property type="entry name" value="TYPE 4 PREPILIN-LIKE PROTEINS LEADER PEPTIDE-PROCESSING ENZYME"/>
    <property type="match status" value="1"/>
</dbReference>
<keyword evidence="6 7" id="KW-0472">Membrane</keyword>
<evidence type="ECO:0000256" key="1">
    <source>
        <dbReference type="ARBA" id="ARBA00004651"/>
    </source>
</evidence>
<dbReference type="Pfam" id="PF01478">
    <property type="entry name" value="Peptidase_A24"/>
    <property type="match status" value="1"/>
</dbReference>
<accession>D7UYY8</accession>
<keyword evidence="3" id="KW-1003">Cell membrane</keyword>
<organism evidence="10 11">
    <name type="scientific">Listeria grayi DSM 20601</name>
    <dbReference type="NCBI Taxonomy" id="525367"/>
    <lineage>
        <taxon>Bacteria</taxon>
        <taxon>Bacillati</taxon>
        <taxon>Bacillota</taxon>
        <taxon>Bacilli</taxon>
        <taxon>Bacillales</taxon>
        <taxon>Listeriaceae</taxon>
        <taxon>Listeria</taxon>
    </lineage>
</organism>
<dbReference type="GO" id="GO:0005886">
    <property type="term" value="C:plasma membrane"/>
    <property type="evidence" value="ECO:0007669"/>
    <property type="project" value="UniProtKB-SubCell"/>
</dbReference>
<feature type="transmembrane region" description="Helical" evidence="7">
    <location>
        <begin position="228"/>
        <end position="246"/>
    </location>
</feature>
<evidence type="ECO:0000256" key="6">
    <source>
        <dbReference type="ARBA" id="ARBA00023136"/>
    </source>
</evidence>
<keyword evidence="10" id="KW-0378">Hydrolase</keyword>
<dbReference type="Proteomes" id="UP000010119">
    <property type="component" value="Unassembled WGS sequence"/>
</dbReference>
<dbReference type="GO" id="GO:0006465">
    <property type="term" value="P:signal peptide processing"/>
    <property type="evidence" value="ECO:0007669"/>
    <property type="project" value="TreeGrafter"/>
</dbReference>
<feature type="domain" description="Prepilin peptidase A24 N-terminal" evidence="9">
    <location>
        <begin position="26"/>
        <end position="107"/>
    </location>
</feature>
<evidence type="ECO:0000259" key="8">
    <source>
        <dbReference type="Pfam" id="PF01478"/>
    </source>
</evidence>
<dbReference type="STRING" id="525367.HMPREF0556_12240"/>
<dbReference type="HOGENOM" id="CLU_057101_1_0_9"/>
<dbReference type="EC" id="3.4.23.43" evidence="10"/>
<dbReference type="InterPro" id="IPR010627">
    <property type="entry name" value="Prepilin_pept_A24_N"/>
</dbReference>
<feature type="transmembrane region" description="Helical" evidence="7">
    <location>
        <begin position="88"/>
        <end position="108"/>
    </location>
</feature>
<keyword evidence="4 7" id="KW-0812">Transmembrane</keyword>
<dbReference type="EMBL" id="ACCR02000005">
    <property type="protein sequence ID" value="EFI83555.1"/>
    <property type="molecule type" value="Genomic_DNA"/>
</dbReference>
<dbReference type="GO" id="GO:0004190">
    <property type="term" value="F:aspartic-type endopeptidase activity"/>
    <property type="evidence" value="ECO:0007669"/>
    <property type="project" value="UniProtKB-EC"/>
</dbReference>
<dbReference type="InterPro" id="IPR000045">
    <property type="entry name" value="Prepilin_IV_endopep_pep"/>
</dbReference>
<evidence type="ECO:0000256" key="5">
    <source>
        <dbReference type="ARBA" id="ARBA00022989"/>
    </source>
</evidence>
<evidence type="ECO:0000256" key="7">
    <source>
        <dbReference type="SAM" id="Phobius"/>
    </source>
</evidence>
<name>D7UYY8_LISGR</name>
<evidence type="ECO:0000256" key="4">
    <source>
        <dbReference type="ARBA" id="ARBA00022692"/>
    </source>
</evidence>
<evidence type="ECO:0000256" key="2">
    <source>
        <dbReference type="ARBA" id="ARBA00005801"/>
    </source>
</evidence>
<evidence type="ECO:0000313" key="11">
    <source>
        <dbReference type="Proteomes" id="UP000010119"/>
    </source>
</evidence>
<reference evidence="10" key="1">
    <citation type="submission" date="2010-06" db="EMBL/GenBank/DDBJ databases">
        <authorList>
            <person name="Muzny D."/>
            <person name="Qin X."/>
            <person name="Buhay C."/>
            <person name="Dugan-Rocha S."/>
            <person name="Ding Y."/>
            <person name="Chen G."/>
            <person name="Hawes A."/>
            <person name="Holder M."/>
            <person name="Jhangiani S."/>
            <person name="Johnson A."/>
            <person name="Khan Z."/>
            <person name="Li Z."/>
            <person name="Liu W."/>
            <person name="Liu X."/>
            <person name="Perez L."/>
            <person name="Shen H."/>
            <person name="Wang Q."/>
            <person name="Watt J."/>
            <person name="Xi L."/>
            <person name="Xin Y."/>
            <person name="Zhou J."/>
            <person name="Deng J."/>
            <person name="Jiang H."/>
            <person name="Liu Y."/>
            <person name="Qu J."/>
            <person name="Song X.-Z."/>
            <person name="Zhang L."/>
            <person name="Villasana D."/>
            <person name="Johnson A."/>
            <person name="Liu J."/>
            <person name="Liyanage D."/>
            <person name="Lorensuhewa L."/>
            <person name="Robinson T."/>
            <person name="Song A."/>
            <person name="Song B.-B."/>
            <person name="Dinh H."/>
            <person name="Thornton R."/>
            <person name="Coyle M."/>
            <person name="Francisco L."/>
            <person name="Jackson L."/>
            <person name="Javaid M."/>
            <person name="Korchina V."/>
            <person name="Kovar C."/>
            <person name="Mata R."/>
            <person name="Mathew T."/>
            <person name="Ngo R."/>
            <person name="Nguyen L."/>
            <person name="Nguyen N."/>
            <person name="Okwuonu G."/>
            <person name="Ongeri F."/>
            <person name="Pham C."/>
            <person name="Simmons D."/>
            <person name="Wilczek-Boney K."/>
            <person name="Hale W."/>
            <person name="Jakkamsetti A."/>
            <person name="Pham P."/>
            <person name="Ruth R."/>
            <person name="San Lucas F."/>
            <person name="Warren J."/>
            <person name="Zhang J."/>
            <person name="Zhao Z."/>
            <person name="Zhou C."/>
            <person name="Zhu D."/>
            <person name="Lee S."/>
            <person name="Bess C."/>
            <person name="Blankenburg K."/>
            <person name="Forbes L."/>
            <person name="Fu Q."/>
            <person name="Gubbala S."/>
            <person name="Hirani K."/>
            <person name="Jayaseelan J.C."/>
            <person name="Lara F."/>
            <person name="Munidasa M."/>
            <person name="Palculict T."/>
            <person name="Patil S."/>
            <person name="Pu L.-L."/>
            <person name="Saada N."/>
            <person name="Tang L."/>
            <person name="Weissenberger G."/>
            <person name="Zhu Y."/>
            <person name="Hemphill L."/>
            <person name="Shang Y."/>
            <person name="Youmans B."/>
            <person name="Ayvaz T."/>
            <person name="Ross M."/>
            <person name="Santibanez J."/>
            <person name="Aqrawi P."/>
            <person name="Gross S."/>
            <person name="Joshi V."/>
            <person name="Fowler G."/>
            <person name="Nazareth L."/>
            <person name="Reid J."/>
            <person name="Worley K."/>
            <person name="Petrosino J."/>
            <person name="Highlander S."/>
            <person name="Gibbs R."/>
        </authorList>
    </citation>
    <scope>NUCLEOTIDE SEQUENCE [LARGE SCALE GENOMIC DNA]</scope>
    <source>
        <strain evidence="10">DSM 20601</strain>
    </source>
</reference>
<dbReference type="Pfam" id="PF06750">
    <property type="entry name" value="A24_N_bact"/>
    <property type="match status" value="1"/>
</dbReference>
<keyword evidence="5 7" id="KW-1133">Transmembrane helix</keyword>
<feature type="transmembrane region" description="Helical" evidence="7">
    <location>
        <begin position="20"/>
        <end position="42"/>
    </location>
</feature>
<dbReference type="eggNOG" id="COG1989">
    <property type="taxonomic scope" value="Bacteria"/>
</dbReference>
<dbReference type="AlphaFoldDB" id="D7UYY8"/>